<evidence type="ECO:0000259" key="7">
    <source>
        <dbReference type="PROSITE" id="PS50812"/>
    </source>
</evidence>
<dbReference type="PANTHER" id="PTHR15999">
    <property type="entry name" value="ZINC FINGER CW-TYPE PWWP DOMAIN PROTEIN 1"/>
    <property type="match status" value="1"/>
</dbReference>
<dbReference type="InterPro" id="IPR000313">
    <property type="entry name" value="PWWP_dom"/>
</dbReference>
<dbReference type="Gene3D" id="2.30.30.140">
    <property type="match status" value="1"/>
</dbReference>
<dbReference type="EMBL" id="JAKZEL010000022">
    <property type="protein sequence ID" value="KAI4532087.1"/>
    <property type="molecule type" value="Genomic_DNA"/>
</dbReference>
<gene>
    <name evidence="9" type="ORF">MG293_017352</name>
</gene>
<evidence type="ECO:0000256" key="3">
    <source>
        <dbReference type="ARBA" id="ARBA00022833"/>
    </source>
</evidence>
<accession>A0AAD4TT05</accession>
<feature type="domain" description="PWWP" evidence="7">
    <location>
        <begin position="297"/>
        <end position="350"/>
    </location>
</feature>
<reference evidence="9" key="1">
    <citation type="submission" date="2022-03" db="EMBL/GenBank/DDBJ databases">
        <title>Genomic analyses of argali, domestic sheep and their hybrids provide insights into chromosomal evolution, heterosis and genetic basis of agronomic traits.</title>
        <authorList>
            <person name="Li M."/>
        </authorList>
    </citation>
    <scope>NUCLEOTIDE SEQUENCE</scope>
    <source>
        <strain evidence="9">CAU-MHL-2022a</strain>
        <tissue evidence="9">Skin</tissue>
    </source>
</reference>
<dbReference type="PROSITE" id="PS51050">
    <property type="entry name" value="ZF_CW"/>
    <property type="match status" value="1"/>
</dbReference>
<feature type="region of interest" description="Disordered" evidence="6">
    <location>
        <begin position="152"/>
        <end position="176"/>
    </location>
</feature>
<dbReference type="GO" id="GO:0005634">
    <property type="term" value="C:nucleus"/>
    <property type="evidence" value="ECO:0007669"/>
    <property type="project" value="TreeGrafter"/>
</dbReference>
<evidence type="ECO:0000313" key="10">
    <source>
        <dbReference type="Proteomes" id="UP001214576"/>
    </source>
</evidence>
<evidence type="ECO:0000313" key="9">
    <source>
        <dbReference type="EMBL" id="KAI4532087.1"/>
    </source>
</evidence>
<dbReference type="Pfam" id="PF07496">
    <property type="entry name" value="zf-CW"/>
    <property type="match status" value="1"/>
</dbReference>
<dbReference type="Pfam" id="PF00855">
    <property type="entry name" value="PWWP"/>
    <property type="match status" value="1"/>
</dbReference>
<evidence type="ECO:0000256" key="4">
    <source>
        <dbReference type="PROSITE-ProRule" id="PRU00454"/>
    </source>
</evidence>
<feature type="coiled-coil region" evidence="5">
    <location>
        <begin position="519"/>
        <end position="549"/>
    </location>
</feature>
<feature type="region of interest" description="Disordered" evidence="6">
    <location>
        <begin position="55"/>
        <end position="88"/>
    </location>
</feature>
<feature type="domain" description="CW-type" evidence="8">
    <location>
        <begin position="223"/>
        <end position="278"/>
    </location>
</feature>
<evidence type="ECO:0000256" key="5">
    <source>
        <dbReference type="SAM" id="Coils"/>
    </source>
</evidence>
<dbReference type="CDD" id="cd20146">
    <property type="entry name" value="PWWP_ZCWPW2"/>
    <property type="match status" value="1"/>
</dbReference>
<organism evidence="9 10">
    <name type="scientific">Ovis ammon polii</name>
    <dbReference type="NCBI Taxonomy" id="230172"/>
    <lineage>
        <taxon>Eukaryota</taxon>
        <taxon>Metazoa</taxon>
        <taxon>Chordata</taxon>
        <taxon>Craniata</taxon>
        <taxon>Vertebrata</taxon>
        <taxon>Euteleostomi</taxon>
        <taxon>Mammalia</taxon>
        <taxon>Eutheria</taxon>
        <taxon>Laurasiatheria</taxon>
        <taxon>Artiodactyla</taxon>
        <taxon>Ruminantia</taxon>
        <taxon>Pecora</taxon>
        <taxon>Bovidae</taxon>
        <taxon>Caprinae</taxon>
        <taxon>Ovis</taxon>
    </lineage>
</organism>
<keyword evidence="2 4" id="KW-0863">Zinc-finger</keyword>
<dbReference type="SUPFAM" id="SSF63748">
    <property type="entry name" value="Tudor/PWWP/MBT"/>
    <property type="match status" value="1"/>
</dbReference>
<comment type="caution">
    <text evidence="9">The sequence shown here is derived from an EMBL/GenBank/DDBJ whole genome shotgun (WGS) entry which is preliminary data.</text>
</comment>
<keyword evidence="1" id="KW-0479">Metal-binding</keyword>
<dbReference type="PANTHER" id="PTHR15999:SF6">
    <property type="entry name" value="ZINC FINGER CW-TYPE PWWP DOMAIN PROTEIN 2"/>
    <property type="match status" value="1"/>
</dbReference>
<dbReference type="PROSITE" id="PS50812">
    <property type="entry name" value="PWWP"/>
    <property type="match status" value="1"/>
</dbReference>
<dbReference type="InterPro" id="IPR042778">
    <property type="entry name" value="ZCWPW1/ZCWPW2"/>
</dbReference>
<evidence type="ECO:0000256" key="2">
    <source>
        <dbReference type="ARBA" id="ARBA00022771"/>
    </source>
</evidence>
<keyword evidence="5" id="KW-0175">Coiled coil</keyword>
<dbReference type="Proteomes" id="UP001214576">
    <property type="component" value="Unassembled WGS sequence"/>
</dbReference>
<sequence length="612" mass="69599">MPASLVGTRDAQRLGTPAKVWRNDPSLSISADSGGWSHQPHPLQDQSGYSPRTLAPWGRPQGRRVSIPVFGNGRKTNRGPGVTAGFRFPRRHSRFPDECSCSGNAAEGLPFLLPRRCRGRRGRLVGCGPEALEGAPKSQLAVDQPWAAGCRNRQKEKPHVQRKRRSCSRTGRRNHDRVRPHTRWDFLVAQMVRLNALTEKGKFDSKIIECCNMAMDSSAENNMYINKVWVQCENESCLKWRRLSNEDKAKVNHSEPWYCFMNTDSKYNKCSVSEEDFPEESQLYQSGYKIVYSQLPLGSLVLVKLQNWPSWPGILCPDPFKGKYVTYDLDGDVEQYHVEFLGDPHSRSWIDAAFVGHYSITLKGCFLLGSKAELTCLLDLSSLNRHGAGKSMQAEKILSDLEDDKGPPLPWGMEYLTKEERKPEKCKKNKWYKSALQEAYLLYGCSHEQRLERCYLSKQDKSKAAGKVTVVAKKRVRISKNNAEKKNPKFRKRKRKAVLKSSFENVCSDDALSKENMVVSETEFLLKELEQMLEQALEHTTTHKESEEECGEEVKTREKLPKCGPEVPAGSSLENHCEEECLIIDGRRLKAGECIENITKKFKEIDALMSEF</sequence>
<name>A0AAD4TT05_OVIAM</name>
<evidence type="ECO:0000256" key="6">
    <source>
        <dbReference type="SAM" id="MobiDB-lite"/>
    </source>
</evidence>
<evidence type="ECO:0000256" key="1">
    <source>
        <dbReference type="ARBA" id="ARBA00022723"/>
    </source>
</evidence>
<evidence type="ECO:0008006" key="11">
    <source>
        <dbReference type="Google" id="ProtNLM"/>
    </source>
</evidence>
<keyword evidence="10" id="KW-1185">Reference proteome</keyword>
<keyword evidence="3" id="KW-0862">Zinc</keyword>
<evidence type="ECO:0000259" key="8">
    <source>
        <dbReference type="PROSITE" id="PS51050"/>
    </source>
</evidence>
<dbReference type="Gene3D" id="3.30.40.100">
    <property type="match status" value="1"/>
</dbReference>
<dbReference type="AlphaFoldDB" id="A0AAD4TT05"/>
<dbReference type="GO" id="GO:0008270">
    <property type="term" value="F:zinc ion binding"/>
    <property type="evidence" value="ECO:0007669"/>
    <property type="project" value="UniProtKB-KW"/>
</dbReference>
<proteinExistence type="predicted"/>
<protein>
    <recommendedName>
        <fullName evidence="11">Zinc finger CW-type PWWP domain protein 2</fullName>
    </recommendedName>
</protein>
<dbReference type="InterPro" id="IPR011124">
    <property type="entry name" value="Znf_CW"/>
</dbReference>
<feature type="compositionally biased region" description="Basic residues" evidence="6">
    <location>
        <begin position="160"/>
        <end position="176"/>
    </location>
</feature>